<dbReference type="AlphaFoldDB" id="A0A8X6W7J4"/>
<comment type="caution">
    <text evidence="1">The sequence shown here is derived from an EMBL/GenBank/DDBJ whole genome shotgun (WGS) entry which is preliminary data.</text>
</comment>
<accession>A0A8X6W7J4</accession>
<keyword evidence="2" id="KW-1185">Reference proteome</keyword>
<dbReference type="PANTHER" id="PTHR11439">
    <property type="entry name" value="GAG-POL-RELATED RETROTRANSPOSON"/>
    <property type="match status" value="1"/>
</dbReference>
<gene>
    <name evidence="1" type="primary">RF55_20331</name>
    <name evidence="1" type="ORF">TNCV_1813441</name>
</gene>
<evidence type="ECO:0000313" key="1">
    <source>
        <dbReference type="EMBL" id="GFY29767.1"/>
    </source>
</evidence>
<name>A0A8X6W7J4_TRICX</name>
<dbReference type="Proteomes" id="UP000887159">
    <property type="component" value="Unassembled WGS sequence"/>
</dbReference>
<sequence length="92" mass="10101">MVGTRPDLAYSVGFFSRSLENPSAEDIVKVKRVFRYIAGTIGYGITYHATETKGVLHCYSDSDFGGCTKTSRSTSGYVMIYAGGAISWRSQR</sequence>
<evidence type="ECO:0000313" key="2">
    <source>
        <dbReference type="Proteomes" id="UP000887159"/>
    </source>
</evidence>
<reference evidence="1" key="1">
    <citation type="submission" date="2020-08" db="EMBL/GenBank/DDBJ databases">
        <title>Multicomponent nature underlies the extraordinary mechanical properties of spider dragline silk.</title>
        <authorList>
            <person name="Kono N."/>
            <person name="Nakamura H."/>
            <person name="Mori M."/>
            <person name="Yoshida Y."/>
            <person name="Ohtoshi R."/>
            <person name="Malay A.D."/>
            <person name="Moran D.A.P."/>
            <person name="Tomita M."/>
            <person name="Numata K."/>
            <person name="Arakawa K."/>
        </authorList>
    </citation>
    <scope>NUCLEOTIDE SEQUENCE</scope>
</reference>
<dbReference type="EMBL" id="BMAU01021389">
    <property type="protein sequence ID" value="GFY29767.1"/>
    <property type="molecule type" value="Genomic_DNA"/>
</dbReference>
<organism evidence="1 2">
    <name type="scientific">Trichonephila clavipes</name>
    <name type="common">Golden silk orbweaver</name>
    <name type="synonym">Nephila clavipes</name>
    <dbReference type="NCBI Taxonomy" id="2585209"/>
    <lineage>
        <taxon>Eukaryota</taxon>
        <taxon>Metazoa</taxon>
        <taxon>Ecdysozoa</taxon>
        <taxon>Arthropoda</taxon>
        <taxon>Chelicerata</taxon>
        <taxon>Arachnida</taxon>
        <taxon>Araneae</taxon>
        <taxon>Araneomorphae</taxon>
        <taxon>Entelegynae</taxon>
        <taxon>Araneoidea</taxon>
        <taxon>Nephilidae</taxon>
        <taxon>Trichonephila</taxon>
    </lineage>
</organism>
<proteinExistence type="predicted"/>
<protein>
    <submittedName>
        <fullName evidence="1">Integrase core domain protein</fullName>
    </submittedName>
</protein>